<reference evidence="1 2" key="1">
    <citation type="submission" date="2019-09" db="EMBL/GenBank/DDBJ databases">
        <title>Draft genome sequences of 48 bacterial type strains from the CCUG.</title>
        <authorList>
            <person name="Tunovic T."/>
            <person name="Pineiro-Iglesias B."/>
            <person name="Unosson C."/>
            <person name="Inganas E."/>
            <person name="Ohlen M."/>
            <person name="Cardew S."/>
            <person name="Jensie-Markopoulos S."/>
            <person name="Salva-Serra F."/>
            <person name="Jaen-Luchoro D."/>
            <person name="Karlsson R."/>
            <person name="Svensson-Stadler L."/>
            <person name="Chun J."/>
            <person name="Moore E."/>
        </authorList>
    </citation>
    <scope>NUCLEOTIDE SEQUENCE [LARGE SCALE GENOMIC DNA]</scope>
    <source>
        <strain evidence="1 2">CCUG 34538</strain>
    </source>
</reference>
<organism evidence="1 2">
    <name type="scientific">Campylobacter hyointestinalis subsp. lawsonii</name>
    <dbReference type="NCBI Taxonomy" id="91353"/>
    <lineage>
        <taxon>Bacteria</taxon>
        <taxon>Pseudomonadati</taxon>
        <taxon>Campylobacterota</taxon>
        <taxon>Epsilonproteobacteria</taxon>
        <taxon>Campylobacterales</taxon>
        <taxon>Campylobacteraceae</taxon>
        <taxon>Campylobacter</taxon>
    </lineage>
</organism>
<protein>
    <submittedName>
        <fullName evidence="1">Uncharacterized protein</fullName>
    </submittedName>
</protein>
<dbReference type="Proteomes" id="UP000423641">
    <property type="component" value="Unassembled WGS sequence"/>
</dbReference>
<comment type="caution">
    <text evidence="1">The sequence shown here is derived from an EMBL/GenBank/DDBJ whole genome shotgun (WGS) entry which is preliminary data.</text>
</comment>
<dbReference type="EMBL" id="VZON01000014">
    <property type="protein sequence ID" value="KAB0610752.1"/>
    <property type="molecule type" value="Genomic_DNA"/>
</dbReference>
<sequence length="218" mass="25679">MSKSKVLIFGSCVSRDALEYDKDNSFELVGHFARSSFASLISKPCIDLEVINSIESKFQKQMVLQDMNKSFYHYIKNNEFDILLVDLIDERFHLVLNEDGSMLTYSAEYKNAQKNKVKLLNRYHEKKFNLWFRGFSRLISILKALNKLDKIYINEVFWSNNLNLISQDYLEQSNAFLSKMYEKIREYIPKSQFITYDNNLFFCDPNHKWGGGAVSLLR</sequence>
<accession>A0AAV6EFJ3</accession>
<gene>
    <name evidence="1" type="ORF">F7P66_09130</name>
</gene>
<proteinExistence type="predicted"/>
<name>A0AAV6EFJ3_CAMHY</name>
<dbReference type="RefSeq" id="WP_151062184.1">
    <property type="nucleotide sequence ID" value="NZ_VZON01000014.1"/>
</dbReference>
<evidence type="ECO:0000313" key="1">
    <source>
        <dbReference type="EMBL" id="KAB0610752.1"/>
    </source>
</evidence>
<dbReference type="InterPro" id="IPR046237">
    <property type="entry name" value="DUF6270"/>
</dbReference>
<evidence type="ECO:0000313" key="2">
    <source>
        <dbReference type="Proteomes" id="UP000423641"/>
    </source>
</evidence>
<dbReference type="AlphaFoldDB" id="A0AAV6EFJ3"/>
<dbReference type="Pfam" id="PF19786">
    <property type="entry name" value="DUF6270"/>
    <property type="match status" value="1"/>
</dbReference>